<accession>A0A6G1I997</accession>
<keyword evidence="2" id="KW-1185">Reference proteome</keyword>
<dbReference type="EMBL" id="ML996687">
    <property type="protein sequence ID" value="KAF2404878.1"/>
    <property type="molecule type" value="Genomic_DNA"/>
</dbReference>
<dbReference type="Proteomes" id="UP000799640">
    <property type="component" value="Unassembled WGS sequence"/>
</dbReference>
<evidence type="ECO:0000313" key="2">
    <source>
        <dbReference type="Proteomes" id="UP000799640"/>
    </source>
</evidence>
<reference evidence="1" key="1">
    <citation type="journal article" date="2020" name="Stud. Mycol.">
        <title>101 Dothideomycetes genomes: a test case for predicting lifestyles and emergence of pathogens.</title>
        <authorList>
            <person name="Haridas S."/>
            <person name="Albert R."/>
            <person name="Binder M."/>
            <person name="Bloem J."/>
            <person name="Labutti K."/>
            <person name="Salamov A."/>
            <person name="Andreopoulos B."/>
            <person name="Baker S."/>
            <person name="Barry K."/>
            <person name="Bills G."/>
            <person name="Bluhm B."/>
            <person name="Cannon C."/>
            <person name="Castanera R."/>
            <person name="Culley D."/>
            <person name="Daum C."/>
            <person name="Ezra D."/>
            <person name="Gonzalez J."/>
            <person name="Henrissat B."/>
            <person name="Kuo A."/>
            <person name="Liang C."/>
            <person name="Lipzen A."/>
            <person name="Lutzoni F."/>
            <person name="Magnuson J."/>
            <person name="Mondo S."/>
            <person name="Nolan M."/>
            <person name="Ohm R."/>
            <person name="Pangilinan J."/>
            <person name="Park H.-J."/>
            <person name="Ramirez L."/>
            <person name="Alfaro M."/>
            <person name="Sun H."/>
            <person name="Tritt A."/>
            <person name="Yoshinaga Y."/>
            <person name="Zwiers L.-H."/>
            <person name="Turgeon B."/>
            <person name="Goodwin S."/>
            <person name="Spatafora J."/>
            <person name="Crous P."/>
            <person name="Grigoriev I."/>
        </authorList>
    </citation>
    <scope>NUCLEOTIDE SEQUENCE</scope>
    <source>
        <strain evidence="1">CBS 262.69</strain>
    </source>
</reference>
<sequence>MMAQRFSAQLDDVFKIDNGLDNLVQTVERKYVAGLLVFSSQLLTPQAPIRLHPIARAPRAASSPSRY</sequence>
<gene>
    <name evidence="1" type="ORF">EJ06DRAFT_525444</name>
</gene>
<proteinExistence type="predicted"/>
<organism evidence="1 2">
    <name type="scientific">Trichodelitschia bisporula</name>
    <dbReference type="NCBI Taxonomy" id="703511"/>
    <lineage>
        <taxon>Eukaryota</taxon>
        <taxon>Fungi</taxon>
        <taxon>Dikarya</taxon>
        <taxon>Ascomycota</taxon>
        <taxon>Pezizomycotina</taxon>
        <taxon>Dothideomycetes</taxon>
        <taxon>Dothideomycetes incertae sedis</taxon>
        <taxon>Phaeotrichales</taxon>
        <taxon>Phaeotrichaceae</taxon>
        <taxon>Trichodelitschia</taxon>
    </lineage>
</organism>
<dbReference type="AlphaFoldDB" id="A0A6G1I997"/>
<name>A0A6G1I997_9PEZI</name>
<evidence type="ECO:0000313" key="1">
    <source>
        <dbReference type="EMBL" id="KAF2404878.1"/>
    </source>
</evidence>
<protein>
    <submittedName>
        <fullName evidence="1">Uncharacterized protein</fullName>
    </submittedName>
</protein>
<dbReference type="OrthoDB" id="5408734at2759"/>